<accession>A0A091RCD2</accession>
<sequence length="121" mass="13880">PQDRDQGVKALPTVINDKVLQCLRNLNIHKSMGPDEMHPRVLKELADAFTKSLSIIFEKSWQSGKVPGDWKKGNIPPVFKKGKKEDPGNYRRVNFTSVPGKTMEQILLEEMVRHMEDRKVI</sequence>
<dbReference type="GO" id="GO:0031012">
    <property type="term" value="C:extracellular matrix"/>
    <property type="evidence" value="ECO:0007669"/>
    <property type="project" value="TreeGrafter"/>
</dbReference>
<feature type="non-terminal residue" evidence="2">
    <location>
        <position position="1"/>
    </location>
</feature>
<dbReference type="EMBL" id="KK716638">
    <property type="protein sequence ID" value="KFQ36882.1"/>
    <property type="molecule type" value="Genomic_DNA"/>
</dbReference>
<protein>
    <recommendedName>
        <fullName evidence="4">RNA-directed DNA polymerase from mobile element jockey</fullName>
    </recommendedName>
</protein>
<name>A0A091RCD2_MERNU</name>
<dbReference type="PANTHER" id="PTHR33395">
    <property type="entry name" value="TRANSCRIPTASE, PUTATIVE-RELATED-RELATED"/>
    <property type="match status" value="1"/>
</dbReference>
<dbReference type="GO" id="GO:0007508">
    <property type="term" value="P:larval heart development"/>
    <property type="evidence" value="ECO:0007669"/>
    <property type="project" value="TreeGrafter"/>
</dbReference>
<evidence type="ECO:0000256" key="1">
    <source>
        <dbReference type="SAM" id="MobiDB-lite"/>
    </source>
</evidence>
<dbReference type="AlphaFoldDB" id="A0A091RCD2"/>
<reference evidence="2 3" key="1">
    <citation type="submission" date="2014-04" db="EMBL/GenBank/DDBJ databases">
        <title>Genome evolution of avian class.</title>
        <authorList>
            <person name="Zhang G."/>
            <person name="Li C."/>
        </authorList>
    </citation>
    <scope>NUCLEOTIDE SEQUENCE [LARGE SCALE GENOMIC DNA]</scope>
    <source>
        <strain evidence="2">BGI_N331</strain>
    </source>
</reference>
<gene>
    <name evidence="2" type="ORF">N331_05083</name>
</gene>
<keyword evidence="3" id="KW-1185">Reference proteome</keyword>
<dbReference type="Proteomes" id="UP000052967">
    <property type="component" value="Unassembled WGS sequence"/>
</dbReference>
<evidence type="ECO:0000313" key="3">
    <source>
        <dbReference type="Proteomes" id="UP000052967"/>
    </source>
</evidence>
<dbReference type="GO" id="GO:0061343">
    <property type="term" value="P:cell adhesion involved in heart morphogenesis"/>
    <property type="evidence" value="ECO:0007669"/>
    <property type="project" value="TreeGrafter"/>
</dbReference>
<evidence type="ECO:0000313" key="2">
    <source>
        <dbReference type="EMBL" id="KFQ36882.1"/>
    </source>
</evidence>
<proteinExistence type="predicted"/>
<dbReference type="PANTHER" id="PTHR33395:SF22">
    <property type="entry name" value="REVERSE TRANSCRIPTASE DOMAIN-CONTAINING PROTEIN"/>
    <property type="match status" value="1"/>
</dbReference>
<feature type="non-terminal residue" evidence="2">
    <location>
        <position position="121"/>
    </location>
</feature>
<evidence type="ECO:0008006" key="4">
    <source>
        <dbReference type="Google" id="ProtNLM"/>
    </source>
</evidence>
<feature type="region of interest" description="Disordered" evidence="1">
    <location>
        <begin position="68"/>
        <end position="95"/>
    </location>
</feature>
<organism evidence="2 3">
    <name type="scientific">Merops nubicus</name>
    <name type="common">Northern carmine bee-eater</name>
    <dbReference type="NCBI Taxonomy" id="57421"/>
    <lineage>
        <taxon>Eukaryota</taxon>
        <taxon>Metazoa</taxon>
        <taxon>Chordata</taxon>
        <taxon>Craniata</taxon>
        <taxon>Vertebrata</taxon>
        <taxon>Euteleostomi</taxon>
        <taxon>Archelosauria</taxon>
        <taxon>Archosauria</taxon>
        <taxon>Dinosauria</taxon>
        <taxon>Saurischia</taxon>
        <taxon>Theropoda</taxon>
        <taxon>Coelurosauria</taxon>
        <taxon>Aves</taxon>
        <taxon>Neognathae</taxon>
        <taxon>Neoaves</taxon>
        <taxon>Telluraves</taxon>
        <taxon>Coraciimorphae</taxon>
        <taxon>Coraciiformes</taxon>
        <taxon>Meropidae</taxon>
        <taxon>Merops</taxon>
    </lineage>
</organism>